<evidence type="ECO:0000256" key="4">
    <source>
        <dbReference type="PROSITE-ProRule" id="PRU00335"/>
    </source>
</evidence>
<organism evidence="6 7">
    <name type="scientific">Nocardiopsis alba (strain ATCC BAA-2165 / BE74)</name>
    <dbReference type="NCBI Taxonomy" id="1205910"/>
    <lineage>
        <taxon>Bacteria</taxon>
        <taxon>Bacillati</taxon>
        <taxon>Actinomycetota</taxon>
        <taxon>Actinomycetes</taxon>
        <taxon>Streptosporangiales</taxon>
        <taxon>Nocardiopsidaceae</taxon>
        <taxon>Nocardiopsis</taxon>
    </lineage>
</organism>
<dbReference type="InterPro" id="IPR001647">
    <property type="entry name" value="HTH_TetR"/>
</dbReference>
<evidence type="ECO:0000256" key="1">
    <source>
        <dbReference type="ARBA" id="ARBA00023015"/>
    </source>
</evidence>
<reference evidence="7" key="2">
    <citation type="submission" date="2012-08" db="EMBL/GenBank/DDBJ databases">
        <title>Whole-genome sequence of Nocardiopsis alba strain ATCC BAA-2165 associated with honeybees.</title>
        <authorList>
            <person name="Qiao J."/>
            <person name="Chen L."/>
            <person name="Li Y."/>
            <person name="Wang J."/>
            <person name="Zhang W."/>
            <person name="Chen S."/>
        </authorList>
    </citation>
    <scope>NUCLEOTIDE SEQUENCE [LARGE SCALE GENOMIC DNA]</scope>
    <source>
        <strain evidence="7">ATCC BAA-2165 / BE74</strain>
    </source>
</reference>
<dbReference type="InterPro" id="IPR050109">
    <property type="entry name" value="HTH-type_TetR-like_transc_reg"/>
</dbReference>
<evidence type="ECO:0000259" key="5">
    <source>
        <dbReference type="PROSITE" id="PS50977"/>
    </source>
</evidence>
<protein>
    <submittedName>
        <fullName evidence="6">Bacterial regulatory s, tetR family protein</fullName>
    </submittedName>
</protein>
<dbReference type="PRINTS" id="PR00455">
    <property type="entry name" value="HTHTETR"/>
</dbReference>
<feature type="domain" description="HTH tetR-type" evidence="5">
    <location>
        <begin position="23"/>
        <end position="83"/>
    </location>
</feature>
<dbReference type="InterPro" id="IPR009057">
    <property type="entry name" value="Homeodomain-like_sf"/>
</dbReference>
<dbReference type="PROSITE" id="PS50977">
    <property type="entry name" value="HTH_TETR_2"/>
    <property type="match status" value="1"/>
</dbReference>
<dbReference type="PANTHER" id="PTHR30055:SF238">
    <property type="entry name" value="MYCOFACTOCIN BIOSYNTHESIS TRANSCRIPTIONAL REGULATOR MFTR-RELATED"/>
    <property type="match status" value="1"/>
</dbReference>
<dbReference type="Proteomes" id="UP000003779">
    <property type="component" value="Chromosome"/>
</dbReference>
<dbReference type="SUPFAM" id="SSF46689">
    <property type="entry name" value="Homeodomain-like"/>
    <property type="match status" value="1"/>
</dbReference>
<dbReference type="EMBL" id="CP003788">
    <property type="protein sequence ID" value="AFR09188.1"/>
    <property type="molecule type" value="Genomic_DNA"/>
</dbReference>
<name>J7L6D6_NOCAA</name>
<dbReference type="Gene3D" id="1.10.357.10">
    <property type="entry name" value="Tetracycline Repressor, domain 2"/>
    <property type="match status" value="1"/>
</dbReference>
<dbReference type="InterPro" id="IPR023772">
    <property type="entry name" value="DNA-bd_HTH_TetR-type_CS"/>
</dbReference>
<dbReference type="PANTHER" id="PTHR30055">
    <property type="entry name" value="HTH-TYPE TRANSCRIPTIONAL REGULATOR RUTR"/>
    <property type="match status" value="1"/>
</dbReference>
<dbReference type="Pfam" id="PF00440">
    <property type="entry name" value="TetR_N"/>
    <property type="match status" value="1"/>
</dbReference>
<dbReference type="GO" id="GO:0000976">
    <property type="term" value="F:transcription cis-regulatory region binding"/>
    <property type="evidence" value="ECO:0007669"/>
    <property type="project" value="TreeGrafter"/>
</dbReference>
<accession>J7L6D6</accession>
<reference evidence="6 7" key="1">
    <citation type="journal article" date="2012" name="J. Bacteriol.">
        <title>Whole-Genome Sequence of Nocardiopsis alba Strain ATCC BAA-2165, Associated with Honeybees.</title>
        <authorList>
            <person name="Qiao J."/>
            <person name="Chen L."/>
            <person name="Li Y."/>
            <person name="Wang J."/>
            <person name="Zhang W."/>
            <person name="Chen S."/>
        </authorList>
    </citation>
    <scope>NUCLEOTIDE SEQUENCE [LARGE SCALE GENOMIC DNA]</scope>
    <source>
        <strain evidence="7">ATCC BAA-2165 / BE74</strain>
    </source>
</reference>
<dbReference type="OrthoDB" id="4746440at2"/>
<dbReference type="PATRIC" id="fig|1205910.3.peg.1687"/>
<keyword evidence="2 4" id="KW-0238">DNA-binding</keyword>
<sequence length="220" mass="24119">MAMMNTENPRERGRPSLTERRKAMTQLEIARTAAELFTEQGVDGTTAEDIARASGVSPRTFYRYFRTKQEAVAPLLVTGADRWRERLGSFEPGGNPADAVERSILAELTPESAEETEELERARGLVRAARDDVSLRAVWHRVNRESEVLLVPVLARLTGREEDDIVLRLAAAAVTDAVRLSIEDWAASDAPERGGEGPAARVARCLRALDTGLWGAPVVG</sequence>
<evidence type="ECO:0000256" key="2">
    <source>
        <dbReference type="ARBA" id="ARBA00023125"/>
    </source>
</evidence>
<dbReference type="AlphaFoldDB" id="J7L6D6"/>
<evidence type="ECO:0000313" key="7">
    <source>
        <dbReference type="Proteomes" id="UP000003779"/>
    </source>
</evidence>
<dbReference type="PROSITE" id="PS01081">
    <property type="entry name" value="HTH_TETR_1"/>
    <property type="match status" value="1"/>
</dbReference>
<evidence type="ECO:0000256" key="3">
    <source>
        <dbReference type="ARBA" id="ARBA00023163"/>
    </source>
</evidence>
<dbReference type="RefSeq" id="WP_014911644.1">
    <property type="nucleotide sequence ID" value="NC_018524.1"/>
</dbReference>
<feature type="DNA-binding region" description="H-T-H motif" evidence="4">
    <location>
        <begin position="46"/>
        <end position="65"/>
    </location>
</feature>
<dbReference type="KEGG" id="nal:B005_1776"/>
<evidence type="ECO:0000313" key="6">
    <source>
        <dbReference type="EMBL" id="AFR09188.1"/>
    </source>
</evidence>
<keyword evidence="3" id="KW-0804">Transcription</keyword>
<dbReference type="STRING" id="1205910.B005_1776"/>
<proteinExistence type="predicted"/>
<dbReference type="HOGENOM" id="CLU_069356_2_4_11"/>
<dbReference type="eggNOG" id="COG1309">
    <property type="taxonomic scope" value="Bacteria"/>
</dbReference>
<dbReference type="GO" id="GO:0003700">
    <property type="term" value="F:DNA-binding transcription factor activity"/>
    <property type="evidence" value="ECO:0007669"/>
    <property type="project" value="TreeGrafter"/>
</dbReference>
<keyword evidence="1" id="KW-0805">Transcription regulation</keyword>
<gene>
    <name evidence="6" type="ordered locus">B005_1776</name>
</gene>